<dbReference type="Proteomes" id="UP000003254">
    <property type="component" value="Unassembled WGS sequence"/>
</dbReference>
<reference evidence="4 5" key="2">
    <citation type="submission" date="2008-08" db="EMBL/GenBank/DDBJ databases">
        <authorList>
            <person name="Fulton L."/>
            <person name="Clifton S."/>
            <person name="Fulton B."/>
            <person name="Xu J."/>
            <person name="Minx P."/>
            <person name="Pepin K.H."/>
            <person name="Johnson M."/>
            <person name="Bhonagiri V."/>
            <person name="Nash W.E."/>
            <person name="Mardis E.R."/>
            <person name="Wilson R.K."/>
        </authorList>
    </citation>
    <scope>NUCLEOTIDE SEQUENCE [LARGE SCALE GENOMIC DNA]</scope>
    <source>
        <strain evidence="4 5">ATCC 29176</strain>
    </source>
</reference>
<protein>
    <recommendedName>
        <fullName evidence="3">DUF7601 domain-containing protein</fullName>
    </recommendedName>
</protein>
<feature type="compositionally biased region" description="Basic and acidic residues" evidence="1">
    <location>
        <begin position="55"/>
        <end position="76"/>
    </location>
</feature>
<proteinExistence type="predicted"/>
<accession>B5CR45</accession>
<dbReference type="eggNOG" id="ENOG5033SNF">
    <property type="taxonomic scope" value="Bacteria"/>
</dbReference>
<dbReference type="Gene3D" id="2.60.40.1140">
    <property type="entry name" value="Collagen-binding surface protein Cna, B-type domain"/>
    <property type="match status" value="1"/>
</dbReference>
<name>B5CR45_9FIRM</name>
<dbReference type="EMBL" id="ABOU02000046">
    <property type="protein sequence ID" value="EDY32207.1"/>
    <property type="molecule type" value="Genomic_DNA"/>
</dbReference>
<evidence type="ECO:0000313" key="4">
    <source>
        <dbReference type="EMBL" id="EDY32207.1"/>
    </source>
</evidence>
<feature type="transmembrane region" description="Helical" evidence="2">
    <location>
        <begin position="498"/>
        <end position="518"/>
    </location>
</feature>
<comment type="caution">
    <text evidence="4">The sequence shown here is derived from an EMBL/GenBank/DDBJ whole genome shotgun (WGS) entry which is preliminary data.</text>
</comment>
<keyword evidence="2" id="KW-0812">Transmembrane</keyword>
<evidence type="ECO:0000313" key="5">
    <source>
        <dbReference type="Proteomes" id="UP000003254"/>
    </source>
</evidence>
<feature type="region of interest" description="Disordered" evidence="1">
    <location>
        <begin position="1"/>
        <end position="101"/>
    </location>
</feature>
<dbReference type="AlphaFoldDB" id="B5CR45"/>
<evidence type="ECO:0000256" key="1">
    <source>
        <dbReference type="SAM" id="MobiDB-lite"/>
    </source>
</evidence>
<dbReference type="InterPro" id="IPR055382">
    <property type="entry name" value="DUF7601"/>
</dbReference>
<evidence type="ECO:0000259" key="3">
    <source>
        <dbReference type="Pfam" id="PF24547"/>
    </source>
</evidence>
<feature type="compositionally biased region" description="Polar residues" evidence="1">
    <location>
        <begin position="20"/>
        <end position="30"/>
    </location>
</feature>
<dbReference type="HOGENOM" id="CLU_035603_0_0_9"/>
<sequence length="529" mass="58803">MQLSAFAESQSAEGIPEAVTSGSGQLQEQSGKTEERSAGSGQTQKEQTAENKQTMTEERSASNEQIKNEEQKEKNGQETTEDQSVAEKSAADRSEQQERAVSGKIEAKVYLRYSNEVPSAINNAFAMGEFGPSGNDKPYFTVTVDLDELNKKVNSYSYWQDYGRGNWVEYIYYSIDSDARWNQQNTRLESVTKLWREAITSAMSAADQAKFTNVFGENMFVGYVLKREGSGWHIDGVLAEDPPVYVVELYDAENNGLFAISSNDTKLPGVTYREFKRKAEEILGGQNYQYEEGNDHIIMTYQKDGVTYQTEIVPKSDGADASYVKNYHVYPAQGKFAYRTVTADTYYLCRLKMTTRQVGTDLWIEKKVAGGAADPKEHFTFVLTKTSLAGTSYSVSYEGIAENDGAGHQETLTFDGNGVARLSLKNGEKARILQMPSGDVQIKEENGDYVTKVTVNGISEKYSDASGIKIQLSSEKTELVFTNQLDAQPPTGAELLSVPYWLMGGTALAGLLGSRITGRRRKDRKKKFF</sequence>
<reference evidence="4 5" key="1">
    <citation type="submission" date="2008-08" db="EMBL/GenBank/DDBJ databases">
        <title>Draft genome sequence of Ruminococcus lactaris ATCC 29176.</title>
        <authorList>
            <person name="Sudarsanam P."/>
            <person name="Ley R."/>
            <person name="Guruge J."/>
            <person name="Turnbaugh P.J."/>
            <person name="Mahowald M."/>
            <person name="Liep D."/>
            <person name="Gordon J."/>
        </authorList>
    </citation>
    <scope>NUCLEOTIDE SEQUENCE [LARGE SCALE GENOMIC DNA]</scope>
    <source>
        <strain evidence="4 5">ATCC 29176</strain>
    </source>
</reference>
<keyword evidence="2" id="KW-0472">Membrane</keyword>
<keyword evidence="5" id="KW-1185">Reference proteome</keyword>
<feature type="compositionally biased region" description="Polar residues" evidence="1">
    <location>
        <begin position="1"/>
        <end position="12"/>
    </location>
</feature>
<evidence type="ECO:0000256" key="2">
    <source>
        <dbReference type="SAM" id="Phobius"/>
    </source>
</evidence>
<organism evidence="4 5">
    <name type="scientific">[Ruminococcus] lactaris ATCC 29176</name>
    <dbReference type="NCBI Taxonomy" id="471875"/>
    <lineage>
        <taxon>Bacteria</taxon>
        <taxon>Bacillati</taxon>
        <taxon>Bacillota</taxon>
        <taxon>Clostridia</taxon>
        <taxon>Lachnospirales</taxon>
        <taxon>Lachnospiraceae</taxon>
        <taxon>Mediterraneibacter</taxon>
    </lineage>
</organism>
<dbReference type="Pfam" id="PF24547">
    <property type="entry name" value="DUF7601"/>
    <property type="match status" value="1"/>
</dbReference>
<keyword evidence="2" id="KW-1133">Transmembrane helix</keyword>
<gene>
    <name evidence="4" type="ORF">RUMLAC_01945</name>
</gene>
<feature type="compositionally biased region" description="Polar residues" evidence="1">
    <location>
        <begin position="39"/>
        <end position="54"/>
    </location>
</feature>
<feature type="domain" description="DUF7601" evidence="3">
    <location>
        <begin position="361"/>
        <end position="483"/>
    </location>
</feature>
<feature type="compositionally biased region" description="Basic and acidic residues" evidence="1">
    <location>
        <begin position="89"/>
        <end position="98"/>
    </location>
</feature>